<dbReference type="PANTHER" id="PTHR43248:SF29">
    <property type="entry name" value="TRIPEPTIDYL AMINOPEPTIDASE"/>
    <property type="match status" value="1"/>
</dbReference>
<evidence type="ECO:0000313" key="7">
    <source>
        <dbReference type="Proteomes" id="UP001260872"/>
    </source>
</evidence>
<proteinExistence type="inferred from homology"/>
<dbReference type="EMBL" id="JAVKGT010000004">
    <property type="protein sequence ID" value="MDR5710989.1"/>
    <property type="molecule type" value="Genomic_DNA"/>
</dbReference>
<feature type="region of interest" description="Disordered" evidence="4">
    <location>
        <begin position="24"/>
        <end position="70"/>
    </location>
</feature>
<dbReference type="RefSeq" id="WP_310536377.1">
    <property type="nucleotide sequence ID" value="NZ_BAAAOC010000093.1"/>
</dbReference>
<organism evidence="6 7">
    <name type="scientific">Nesterenkonia flava</name>
    <dbReference type="NCBI Taxonomy" id="469799"/>
    <lineage>
        <taxon>Bacteria</taxon>
        <taxon>Bacillati</taxon>
        <taxon>Actinomycetota</taxon>
        <taxon>Actinomycetes</taxon>
        <taxon>Micrococcales</taxon>
        <taxon>Micrococcaceae</taxon>
        <taxon>Nesterenkonia</taxon>
    </lineage>
</organism>
<feature type="domain" description="Peptidase S33 tripeptidyl aminopeptidase-like C-terminal" evidence="5">
    <location>
        <begin position="431"/>
        <end position="525"/>
    </location>
</feature>
<keyword evidence="7" id="KW-1185">Reference proteome</keyword>
<evidence type="ECO:0000256" key="2">
    <source>
        <dbReference type="ARBA" id="ARBA00022729"/>
    </source>
</evidence>
<dbReference type="PANTHER" id="PTHR43248">
    <property type="entry name" value="2-SUCCINYL-6-HYDROXY-2,4-CYCLOHEXADIENE-1-CARBOXYLATE SYNTHASE"/>
    <property type="match status" value="1"/>
</dbReference>
<evidence type="ECO:0000256" key="4">
    <source>
        <dbReference type="SAM" id="MobiDB-lite"/>
    </source>
</evidence>
<keyword evidence="3 6" id="KW-0378">Hydrolase</keyword>
<accession>A0ABU1FQV5</accession>
<dbReference type="Gene3D" id="3.40.50.1820">
    <property type="entry name" value="alpha/beta hydrolase"/>
    <property type="match status" value="1"/>
</dbReference>
<reference evidence="7" key="1">
    <citation type="submission" date="2023-07" db="EMBL/GenBank/DDBJ databases">
        <title>Description of three actinobacteria isolated from air of manufacturing shop in a pharmaceutical factory.</title>
        <authorList>
            <person name="Zhang D.-F."/>
        </authorList>
    </citation>
    <scope>NUCLEOTIDE SEQUENCE [LARGE SCALE GENOMIC DNA]</scope>
    <source>
        <strain evidence="7">CCTCC AB 207010</strain>
    </source>
</reference>
<name>A0ABU1FQV5_9MICC</name>
<dbReference type="PROSITE" id="PS51257">
    <property type="entry name" value="PROKAR_LIPOPROTEIN"/>
    <property type="match status" value="1"/>
</dbReference>
<evidence type="ECO:0000256" key="1">
    <source>
        <dbReference type="ARBA" id="ARBA00010088"/>
    </source>
</evidence>
<dbReference type="Proteomes" id="UP001260872">
    <property type="component" value="Unassembled WGS sequence"/>
</dbReference>
<protein>
    <submittedName>
        <fullName evidence="6">Alpha/beta hydrolase</fullName>
    </submittedName>
</protein>
<keyword evidence="2" id="KW-0732">Signal</keyword>
<dbReference type="Pfam" id="PF08386">
    <property type="entry name" value="Abhydrolase_4"/>
    <property type="match status" value="1"/>
</dbReference>
<dbReference type="SUPFAM" id="SSF53474">
    <property type="entry name" value="alpha/beta-Hydrolases"/>
    <property type="match status" value="1"/>
</dbReference>
<gene>
    <name evidence="6" type="ORF">RH857_02370</name>
</gene>
<comment type="caution">
    <text evidence="6">The sequence shown here is derived from an EMBL/GenBank/DDBJ whole genome shotgun (WGS) entry which is preliminary data.</text>
</comment>
<dbReference type="InterPro" id="IPR013595">
    <property type="entry name" value="Pept_S33_TAP-like_C"/>
</dbReference>
<dbReference type="InterPro" id="IPR051601">
    <property type="entry name" value="Serine_prot/Carboxylest_S33"/>
</dbReference>
<comment type="similarity">
    <text evidence="1">Belongs to the peptidase S33 family.</text>
</comment>
<evidence type="ECO:0000259" key="5">
    <source>
        <dbReference type="Pfam" id="PF08386"/>
    </source>
</evidence>
<dbReference type="InterPro" id="IPR029058">
    <property type="entry name" value="AB_hydrolase_fold"/>
</dbReference>
<evidence type="ECO:0000313" key="6">
    <source>
        <dbReference type="EMBL" id="MDR5710989.1"/>
    </source>
</evidence>
<dbReference type="GO" id="GO:0016787">
    <property type="term" value="F:hydrolase activity"/>
    <property type="evidence" value="ECO:0007669"/>
    <property type="project" value="UniProtKB-KW"/>
</dbReference>
<sequence length="535" mass="58481">MLPDSTRPALGAALAAALLLSACGTGEDTEPQPEGTLSPETGHGTAEPEAGAQGHDDVDAPPADEPPSPELQEFYDQQVDWQECDDAEHCATVRVPLDYDDPEGGEIEIELVADSVEQDQPYLLTNPGGPGESGVDIVADYASAMFTDELRESYNLVGFDPRGVYRSEGLTCMSDEEMDQYRQQVTEEDLDDDAAYAEAQEQARELGEQCAQRSGEILAHVDTFSAARDMDILRAALGEQQLHYLGFSYGTKLGLAYAQEHPERVGRFVLDSMVDVTVPAHELSLAQAVGFETALEGFSEWCVEQESCPAASPDEVVSTVQGLFEQISEEPVTAPDGRTMNVSTLVSGFITPMYVPEGWPILLQALNAALEEQDYYAFQFLADQQAGRGSDGTYDWINTWAFRGVMCLDYPMAETQEQIEAEYEEMVDAAPTFGPYLGHSGVLCAEWPHEPVNEPWEPELDGVDEVLFIGTTGDPATPVQWAEHMHELVPESSLLIFEGEGHIAYRPGHDCVVERVEDYLLHGELFSGAQQCSAS</sequence>
<evidence type="ECO:0000256" key="3">
    <source>
        <dbReference type="ARBA" id="ARBA00022801"/>
    </source>
</evidence>